<feature type="transmembrane region" description="Helical" evidence="1">
    <location>
        <begin position="12"/>
        <end position="35"/>
    </location>
</feature>
<accession>E1RFY4</accession>
<dbReference type="InterPro" id="IPR013373">
    <property type="entry name" value="Flagellin/pilin_N_arc"/>
</dbReference>
<keyword evidence="1" id="KW-1133">Transmembrane helix</keyword>
<dbReference type="AlphaFoldDB" id="E1RFY4"/>
<dbReference type="eggNOG" id="arCOG02421">
    <property type="taxonomic scope" value="Archaea"/>
</dbReference>
<dbReference type="KEGG" id="mpi:Mpet_0362"/>
<feature type="domain" description="Archaeal Type IV pilin N-terminal" evidence="2">
    <location>
        <begin position="9"/>
        <end position="83"/>
    </location>
</feature>
<dbReference type="RefSeq" id="WP_013328315.1">
    <property type="nucleotide sequence ID" value="NC_014507.1"/>
</dbReference>
<evidence type="ECO:0000256" key="1">
    <source>
        <dbReference type="SAM" id="Phobius"/>
    </source>
</evidence>
<dbReference type="Proteomes" id="UP000006565">
    <property type="component" value="Chromosome"/>
</dbReference>
<dbReference type="Pfam" id="PF07790">
    <property type="entry name" value="Pilin_N"/>
    <property type="match status" value="1"/>
</dbReference>
<evidence type="ECO:0000259" key="2">
    <source>
        <dbReference type="Pfam" id="PF07790"/>
    </source>
</evidence>
<keyword evidence="4" id="KW-1185">Reference proteome</keyword>
<name>E1RFY4_METP4</name>
<evidence type="ECO:0000313" key="3">
    <source>
        <dbReference type="EMBL" id="ADN35136.1"/>
    </source>
</evidence>
<sequence length="176" mass="19193" precursor="true">MRLFSKKTEAVSPVIGVMLMIVVTIIIAAVVSGFAGGMSSTESKVPNVAFTVDPDLDGNGTIMFKHTGGDELLIDEVLVQLEYDDRSITLSNLDNMTGHSDYDYLSEMGGDTDGFITGGDRMVLTCDDNNAEEKAFIFKPDNAAINFTIPYYGHVNYMILDKESAKAIQTGEFVLR</sequence>
<organism evidence="3 4">
    <name type="scientific">Methanolacinia petrolearia (strain DSM 11571 / OCM 486 / SEBR 4847)</name>
    <name type="common">Methanoplanus petrolearius</name>
    <dbReference type="NCBI Taxonomy" id="679926"/>
    <lineage>
        <taxon>Archaea</taxon>
        <taxon>Methanobacteriati</taxon>
        <taxon>Methanobacteriota</taxon>
        <taxon>Stenosarchaea group</taxon>
        <taxon>Methanomicrobia</taxon>
        <taxon>Methanomicrobiales</taxon>
        <taxon>Methanomicrobiaceae</taxon>
        <taxon>Methanolacinia</taxon>
    </lineage>
</organism>
<keyword evidence="1" id="KW-0472">Membrane</keyword>
<keyword evidence="1" id="KW-0812">Transmembrane</keyword>
<evidence type="ECO:0000313" key="4">
    <source>
        <dbReference type="Proteomes" id="UP000006565"/>
    </source>
</evidence>
<protein>
    <recommendedName>
        <fullName evidence="2">Archaeal Type IV pilin N-terminal domain-containing protein</fullName>
    </recommendedName>
</protein>
<gene>
    <name evidence="3" type="ordered locus">Mpet_0362</name>
</gene>
<dbReference type="STRING" id="679926.Mpet_0362"/>
<dbReference type="InterPro" id="IPR012859">
    <property type="entry name" value="Pilin_N_archaeal"/>
</dbReference>
<dbReference type="EMBL" id="CP002117">
    <property type="protein sequence ID" value="ADN35136.1"/>
    <property type="molecule type" value="Genomic_DNA"/>
</dbReference>
<reference evidence="3 4" key="1">
    <citation type="journal article" date="2010" name="Stand. Genomic Sci.">
        <title>Complete genome sequence of Methanoplanus petrolearius type strain (SEBR 4847).</title>
        <authorList>
            <person name="Brambilla E."/>
            <person name="Djao O.D."/>
            <person name="Daligault H."/>
            <person name="Lapidus A."/>
            <person name="Lucas S."/>
            <person name="Hammon N."/>
            <person name="Nolan M."/>
            <person name="Tice H."/>
            <person name="Cheng J.F."/>
            <person name="Han C."/>
            <person name="Tapia R."/>
            <person name="Goodwin L."/>
            <person name="Pitluck S."/>
            <person name="Liolios K."/>
            <person name="Ivanova N."/>
            <person name="Mavromatis K."/>
            <person name="Mikhailova N."/>
            <person name="Pati A."/>
            <person name="Chen A."/>
            <person name="Palaniappan K."/>
            <person name="Land M."/>
            <person name="Hauser L."/>
            <person name="Chang Y.J."/>
            <person name="Jeffries C.D."/>
            <person name="Rohde M."/>
            <person name="Spring S."/>
            <person name="Sikorski J."/>
            <person name="Goker M."/>
            <person name="Woyke T."/>
            <person name="Bristow J."/>
            <person name="Eisen J.A."/>
            <person name="Markowitz V."/>
            <person name="Hugenholtz P."/>
            <person name="Kyrpides N.C."/>
            <person name="Klenk H.P."/>
        </authorList>
    </citation>
    <scope>NUCLEOTIDE SEQUENCE [LARGE SCALE GENOMIC DNA]</scope>
    <source>
        <strain evidence="4">DSM 11571 / OCM 486 / SEBR 4847</strain>
    </source>
</reference>
<dbReference type="GeneID" id="9742806"/>
<dbReference type="OrthoDB" id="111060at2157"/>
<dbReference type="HOGENOM" id="CLU_1521890_0_0_2"/>
<proteinExistence type="predicted"/>
<dbReference type="NCBIfam" id="TIGR02537">
    <property type="entry name" value="arch_flag_Nterm"/>
    <property type="match status" value="1"/>
</dbReference>